<organism evidence="1 2">
    <name type="scientific">Smallanthus sonchifolius</name>
    <dbReference type="NCBI Taxonomy" id="185202"/>
    <lineage>
        <taxon>Eukaryota</taxon>
        <taxon>Viridiplantae</taxon>
        <taxon>Streptophyta</taxon>
        <taxon>Embryophyta</taxon>
        <taxon>Tracheophyta</taxon>
        <taxon>Spermatophyta</taxon>
        <taxon>Magnoliopsida</taxon>
        <taxon>eudicotyledons</taxon>
        <taxon>Gunneridae</taxon>
        <taxon>Pentapetalae</taxon>
        <taxon>asterids</taxon>
        <taxon>campanulids</taxon>
        <taxon>Asterales</taxon>
        <taxon>Asteraceae</taxon>
        <taxon>Asteroideae</taxon>
        <taxon>Heliantheae alliance</taxon>
        <taxon>Millerieae</taxon>
        <taxon>Smallanthus</taxon>
    </lineage>
</organism>
<accession>A0ACB8Z8L8</accession>
<reference evidence="2" key="1">
    <citation type="journal article" date="2022" name="Mol. Ecol. Resour.">
        <title>The genomes of chicory, endive, great burdock and yacon provide insights into Asteraceae palaeo-polyploidization history and plant inulin production.</title>
        <authorList>
            <person name="Fan W."/>
            <person name="Wang S."/>
            <person name="Wang H."/>
            <person name="Wang A."/>
            <person name="Jiang F."/>
            <person name="Liu H."/>
            <person name="Zhao H."/>
            <person name="Xu D."/>
            <person name="Zhang Y."/>
        </authorList>
    </citation>
    <scope>NUCLEOTIDE SEQUENCE [LARGE SCALE GENOMIC DNA]</scope>
    <source>
        <strain evidence="2">cv. Yunnan</strain>
    </source>
</reference>
<reference evidence="1 2" key="2">
    <citation type="journal article" date="2022" name="Mol. Ecol. Resour.">
        <title>The genomes of chicory, endive, great burdock and yacon provide insights into Asteraceae paleo-polyploidization history and plant inulin production.</title>
        <authorList>
            <person name="Fan W."/>
            <person name="Wang S."/>
            <person name="Wang H."/>
            <person name="Wang A."/>
            <person name="Jiang F."/>
            <person name="Liu H."/>
            <person name="Zhao H."/>
            <person name="Xu D."/>
            <person name="Zhang Y."/>
        </authorList>
    </citation>
    <scope>NUCLEOTIDE SEQUENCE [LARGE SCALE GENOMIC DNA]</scope>
    <source>
        <strain evidence="2">cv. Yunnan</strain>
        <tissue evidence="1">Leaves</tissue>
    </source>
</reference>
<gene>
    <name evidence="1" type="ORF">L1987_76778</name>
</gene>
<dbReference type="Proteomes" id="UP001056120">
    <property type="component" value="Linkage Group LG26"/>
</dbReference>
<evidence type="ECO:0000313" key="2">
    <source>
        <dbReference type="Proteomes" id="UP001056120"/>
    </source>
</evidence>
<keyword evidence="2" id="KW-1185">Reference proteome</keyword>
<proteinExistence type="predicted"/>
<name>A0ACB8Z8L8_9ASTR</name>
<sequence>MYVCMIESSFQHHHHSTFSILLIHHPPLNSIIIDKTIKLKIDFPDFNYQADGFGECGTCIWSKSTWWKYSCC</sequence>
<evidence type="ECO:0000313" key="1">
    <source>
        <dbReference type="EMBL" id="KAI3693826.1"/>
    </source>
</evidence>
<comment type="caution">
    <text evidence="1">The sequence shown here is derived from an EMBL/GenBank/DDBJ whole genome shotgun (WGS) entry which is preliminary data.</text>
</comment>
<dbReference type="EMBL" id="CM042043">
    <property type="protein sequence ID" value="KAI3693826.1"/>
    <property type="molecule type" value="Genomic_DNA"/>
</dbReference>
<protein>
    <submittedName>
        <fullName evidence="1">Uncharacterized protein</fullName>
    </submittedName>
</protein>